<organism evidence="5">
    <name type="scientific">Streptomyces althioticus</name>
    <dbReference type="NCBI Taxonomy" id="83380"/>
    <lineage>
        <taxon>Bacteria</taxon>
        <taxon>Bacillati</taxon>
        <taxon>Actinomycetota</taxon>
        <taxon>Actinomycetes</taxon>
        <taxon>Kitasatosporales</taxon>
        <taxon>Streptomycetaceae</taxon>
        <taxon>Streptomyces</taxon>
        <taxon>Streptomyces althioticus group</taxon>
    </lineage>
</organism>
<feature type="domain" description="GFO/IDH/MocA-like oxidoreductase" evidence="4">
    <location>
        <begin position="127"/>
        <end position="242"/>
    </location>
</feature>
<comment type="similarity">
    <text evidence="1">Belongs to the Gfo/Idh/MocA family.</text>
</comment>
<evidence type="ECO:0000256" key="2">
    <source>
        <dbReference type="ARBA" id="ARBA00023002"/>
    </source>
</evidence>
<keyword evidence="2" id="KW-0560">Oxidoreductase</keyword>
<protein>
    <submittedName>
        <fullName evidence="5">Gfo/Idh/MocA family oxidoreductase</fullName>
    </submittedName>
</protein>
<dbReference type="InterPro" id="IPR050984">
    <property type="entry name" value="Gfo/Idh/MocA_domain"/>
</dbReference>
<dbReference type="Pfam" id="PF22725">
    <property type="entry name" value="GFO_IDH_MocA_C3"/>
    <property type="match status" value="1"/>
</dbReference>
<dbReference type="SUPFAM" id="SSF55347">
    <property type="entry name" value="Glyceraldehyde-3-phosphate dehydrogenase-like, C-terminal domain"/>
    <property type="match status" value="1"/>
</dbReference>
<dbReference type="PANTHER" id="PTHR22604:SF105">
    <property type="entry name" value="TRANS-1,2-DIHYDROBENZENE-1,2-DIOL DEHYDROGENASE"/>
    <property type="match status" value="1"/>
</dbReference>
<evidence type="ECO:0000259" key="3">
    <source>
        <dbReference type="Pfam" id="PF01408"/>
    </source>
</evidence>
<dbReference type="Gene3D" id="3.40.50.720">
    <property type="entry name" value="NAD(P)-binding Rossmann-like Domain"/>
    <property type="match status" value="1"/>
</dbReference>
<dbReference type="InterPro" id="IPR000683">
    <property type="entry name" value="Gfo/Idh/MocA-like_OxRdtase_N"/>
</dbReference>
<evidence type="ECO:0000256" key="1">
    <source>
        <dbReference type="ARBA" id="ARBA00010928"/>
    </source>
</evidence>
<dbReference type="Pfam" id="PF01408">
    <property type="entry name" value="GFO_IDH_MocA"/>
    <property type="match status" value="1"/>
</dbReference>
<proteinExistence type="inferred from homology"/>
<dbReference type="PANTHER" id="PTHR22604">
    <property type="entry name" value="OXIDOREDUCTASES"/>
    <property type="match status" value="1"/>
</dbReference>
<name>A0ABZ1Y091_9ACTN</name>
<dbReference type="InterPro" id="IPR036291">
    <property type="entry name" value="NAD(P)-bd_dom_sf"/>
</dbReference>
<dbReference type="Gene3D" id="3.30.360.10">
    <property type="entry name" value="Dihydrodipicolinate Reductase, domain 2"/>
    <property type="match status" value="1"/>
</dbReference>
<accession>A0ABZ1Y091</accession>
<dbReference type="SUPFAM" id="SSF51735">
    <property type="entry name" value="NAD(P)-binding Rossmann-fold domains"/>
    <property type="match status" value="1"/>
</dbReference>
<dbReference type="EMBL" id="CP109207">
    <property type="protein sequence ID" value="WUU52191.1"/>
    <property type="molecule type" value="Genomic_DNA"/>
</dbReference>
<feature type="domain" description="Gfo/Idh/MocA-like oxidoreductase N-terminal" evidence="3">
    <location>
        <begin position="2"/>
        <end position="117"/>
    </location>
</feature>
<evidence type="ECO:0000259" key="4">
    <source>
        <dbReference type="Pfam" id="PF22725"/>
    </source>
</evidence>
<dbReference type="RefSeq" id="WP_191879197.1">
    <property type="nucleotide sequence ID" value="NZ_CP109207.1"/>
</dbReference>
<dbReference type="InterPro" id="IPR055170">
    <property type="entry name" value="GFO_IDH_MocA-like_dom"/>
</dbReference>
<evidence type="ECO:0000313" key="5">
    <source>
        <dbReference type="EMBL" id="WUU52191.1"/>
    </source>
</evidence>
<reference evidence="5" key="1">
    <citation type="submission" date="2022-10" db="EMBL/GenBank/DDBJ databases">
        <title>The complete genomes of actinobacterial strains from the NBC collection.</title>
        <authorList>
            <person name="Joergensen T.S."/>
            <person name="Alvarez Arevalo M."/>
            <person name="Sterndorff E.B."/>
            <person name="Faurdal D."/>
            <person name="Vuksanovic O."/>
            <person name="Mourched A.-S."/>
            <person name="Charusanti P."/>
            <person name="Shaw S."/>
            <person name="Blin K."/>
            <person name="Weber T."/>
        </authorList>
    </citation>
    <scope>NUCLEOTIDE SEQUENCE [LARGE SCALE GENOMIC DNA]</scope>
    <source>
        <strain evidence="5">NBC 01686</strain>
    </source>
</reference>
<gene>
    <name evidence="5" type="ORF">OIE82_03150</name>
</gene>
<sequence>MGVLGCADIALRRMLPVLVEEPGTELVAVASRDARKAARTADRFGCDGTVGYDTLLRRDDIDAVYIPLPPALHHHWVTESMAAGKHVLCEKPLSTSFADTLDLMKRAHEHGLVLAENFMFLHHSQHAEIQRLLEDGVVGTVQVFSSSFGVPPLDPAGFRYRPELGGGALLDTGVYPLRAAQLYLGTELEVLGATLRIDERTGVDVAGTALLSAADGTAAHLAFGFDHAYRSHYALWGRAGRITVERAFTPPEHLRPPVLIRQQDRYTELTLTADHQVRGAVRAFTAAIRSGAEGPLHEETTLRQAQLVEEVRLRARRFPHLPGRA</sequence>